<dbReference type="EMBL" id="CP022743">
    <property type="protein sequence ID" value="ASU35653.1"/>
    <property type="molecule type" value="Genomic_DNA"/>
</dbReference>
<dbReference type="KEGG" id="muc:MuYL_3768"/>
<dbReference type="SUPFAM" id="SSF63829">
    <property type="entry name" value="Calcium-dependent phosphotriesterase"/>
    <property type="match status" value="1"/>
</dbReference>
<feature type="repeat" description="NHL" evidence="2">
    <location>
        <begin position="160"/>
        <end position="190"/>
    </location>
</feature>
<dbReference type="GO" id="GO:0016020">
    <property type="term" value="C:membrane"/>
    <property type="evidence" value="ECO:0007669"/>
    <property type="project" value="InterPro"/>
</dbReference>
<evidence type="ECO:0000256" key="2">
    <source>
        <dbReference type="PROSITE-ProRule" id="PRU00504"/>
    </source>
</evidence>
<dbReference type="InterPro" id="IPR001258">
    <property type="entry name" value="NHL_repeat"/>
</dbReference>
<protein>
    <recommendedName>
        <fullName evidence="5">Ig-like domain-containing protein</fullName>
    </recommendedName>
</protein>
<keyword evidence="1" id="KW-0677">Repeat</keyword>
<evidence type="ECO:0000313" key="4">
    <source>
        <dbReference type="Proteomes" id="UP000215002"/>
    </source>
</evidence>
<dbReference type="OrthoDB" id="641420at2"/>
<dbReference type="SUPFAM" id="SSF49313">
    <property type="entry name" value="Cadherin-like"/>
    <property type="match status" value="2"/>
</dbReference>
<dbReference type="RefSeq" id="WP_094571798.1">
    <property type="nucleotide sequence ID" value="NZ_CP022743.1"/>
</dbReference>
<gene>
    <name evidence="3" type="ORF">MuYL_3768</name>
</gene>
<dbReference type="Pfam" id="PF05345">
    <property type="entry name" value="He_PIG"/>
    <property type="match status" value="2"/>
</dbReference>
<dbReference type="Proteomes" id="UP000215002">
    <property type="component" value="Chromosome"/>
</dbReference>
<feature type="repeat" description="NHL" evidence="2">
    <location>
        <begin position="563"/>
        <end position="598"/>
    </location>
</feature>
<dbReference type="NCBIfam" id="TIGR04131">
    <property type="entry name" value="Bac_Flav_CTERM"/>
    <property type="match status" value="1"/>
</dbReference>
<evidence type="ECO:0008006" key="5">
    <source>
        <dbReference type="Google" id="ProtNLM"/>
    </source>
</evidence>
<evidence type="ECO:0000256" key="1">
    <source>
        <dbReference type="ARBA" id="ARBA00022737"/>
    </source>
</evidence>
<accession>A0A223P0K1</accession>
<dbReference type="AlphaFoldDB" id="A0A223P0K1"/>
<keyword evidence="4" id="KW-1185">Reference proteome</keyword>
<organism evidence="3 4">
    <name type="scientific">Mucilaginibacter xinganensis</name>
    <dbReference type="NCBI Taxonomy" id="1234841"/>
    <lineage>
        <taxon>Bacteria</taxon>
        <taxon>Pseudomonadati</taxon>
        <taxon>Bacteroidota</taxon>
        <taxon>Sphingobacteriia</taxon>
        <taxon>Sphingobacteriales</taxon>
        <taxon>Sphingobacteriaceae</taxon>
        <taxon>Mucilaginibacter</taxon>
    </lineage>
</organism>
<dbReference type="Gene3D" id="2.60.40.1080">
    <property type="match status" value="1"/>
</dbReference>
<dbReference type="InterPro" id="IPR011042">
    <property type="entry name" value="6-blade_b-propeller_TolB-like"/>
</dbReference>
<evidence type="ECO:0000313" key="3">
    <source>
        <dbReference type="EMBL" id="ASU35653.1"/>
    </source>
</evidence>
<dbReference type="GO" id="GO:0005509">
    <property type="term" value="F:calcium ion binding"/>
    <property type="evidence" value="ECO:0007669"/>
    <property type="project" value="InterPro"/>
</dbReference>
<sequence>MRRNKPINVFFVLIVSWLLIGEGFGQSPKISSQPRHINRINVNAAILLPPNISYNPAVNTYIPNTPITTLTPANTGGPVPPNIYGQVTTFAGNAVRGSVDGTGNTAGFAFPNYLVRNASGLIYVTDGNKLIRQITPGGTVTTLAGSTLGFADGQGSIALFNAPAGMAIAADGNIYVVDSNNKCIRIVTPGGAVSTLPGVIFKQPNGILIDAAGNLFISDYADNTIKKVSTTGVVSIVAGASGTAGWVDGPGATALFNGPNYMIMDAAGNIYIADYNNNLIRMITPSGMVSTFTGNGQKGYANGIGAAASFNGPEGLAIGTDGSLYVSDSGNNIIRKISPAGIVTTLAGNGVAGLQDGFDLGTSFNTPHGLTIDGDGNMLCADVANSVIRKIITTGYTIDKKLPPGLTFDARTGKISGTPTTVWPTTIYTITGINAAGSSSAMVTITVKINQAANVPPAISYNTPNIYNINQSITPLVPVNTGSAVPAREFGQTLTLTGSGGNGNNNGDALTSSFSQPSAVAVDAAGNVYVADFNNNLIRKVSPTGLSVTFAGSGSPGFSDGAGAGAEFNGPGGIVIDAAGNLYVADSKNNRIRKITPGGLVTTVAGKFVGSADGNGTSASFNNPTGITIDGGGNLYVADTFNNLIRKINPAGDVITLAGNGSTGSINSNTGTSASFNAPQNLTVDAAGNVYVTDSGNNLIRKIAPAGAVSTYAGTGSAGGTNGALLSASFNKPWGIVADDIGDLFISDFGGNQMRMIDPYGNVITLAGSGSPGALNNTGNVASFFGPKGLALDAARKLYVADSKNNVIRTVYTTGYRIDKPLPSGLVFDDATGVISGTPNVLSPLTTYTVTAYNIYGSSVTTVDIKVTDSQTITFPPIPDKTVCDVDFDPGATSSSAITYTSSNIAVATIVAGKVHITGAGTTTITAADGTSTYPQPLTVITGDTPSVTISPATFDECSGIAVTYTATPINGGTTPHYQWKVNGQNSGPDNSQFISSNLNNNDKITCVLTSSITCASSPTAVSNQAVFTLDPPVSEAVTITSSVTDPVCAGTEIKFTATPAGPGANITYQWLVNGNAAGTNSPLFSSASLANGDMVTCVVNSSGKCLTNPSVTSNAIMVSLNPFSQCVIVIPNTFTPNNDGINDLWNISALQGYPYCTITVFSRYGSLIYKSTGYAKAWDGTYNNSALPVGTYYYIIDLKDGKKPLAGAVTIIR</sequence>
<dbReference type="InterPro" id="IPR013783">
    <property type="entry name" value="Ig-like_fold"/>
</dbReference>
<dbReference type="SUPFAM" id="SSF101898">
    <property type="entry name" value="NHL repeat"/>
    <property type="match status" value="1"/>
</dbReference>
<dbReference type="Gene3D" id="2.60.40.10">
    <property type="entry name" value="Immunoglobulins"/>
    <property type="match status" value="2"/>
</dbReference>
<name>A0A223P0K1_9SPHI</name>
<dbReference type="PANTHER" id="PTHR13833:SF71">
    <property type="entry name" value="NHL DOMAIN-CONTAINING PROTEIN"/>
    <property type="match status" value="1"/>
</dbReference>
<dbReference type="Pfam" id="PF01436">
    <property type="entry name" value="NHL"/>
    <property type="match status" value="5"/>
</dbReference>
<dbReference type="Pfam" id="PF13585">
    <property type="entry name" value="CHU_C"/>
    <property type="match status" value="1"/>
</dbReference>
<dbReference type="PANTHER" id="PTHR13833">
    <property type="match status" value="1"/>
</dbReference>
<reference evidence="3 4" key="1">
    <citation type="submission" date="2017-08" db="EMBL/GenBank/DDBJ databases">
        <title>Complete genome sequence of Mucilaginibacter sp. strain BJC16-A31.</title>
        <authorList>
            <consortium name="Henan University of Science and Technology"/>
            <person name="You X."/>
        </authorList>
    </citation>
    <scope>NUCLEOTIDE SEQUENCE [LARGE SCALE GENOMIC DNA]</scope>
    <source>
        <strain evidence="3 4">BJC16-A31</strain>
    </source>
</reference>
<feature type="repeat" description="NHL" evidence="2">
    <location>
        <begin position="514"/>
        <end position="544"/>
    </location>
</feature>
<dbReference type="InterPro" id="IPR026341">
    <property type="entry name" value="T9SS_type_B"/>
</dbReference>
<dbReference type="CDD" id="cd14953">
    <property type="entry name" value="NHL_like_1"/>
    <property type="match status" value="1"/>
</dbReference>
<dbReference type="InterPro" id="IPR015919">
    <property type="entry name" value="Cadherin-like_sf"/>
</dbReference>
<dbReference type="Gene3D" id="2.120.10.30">
    <property type="entry name" value="TolB, C-terminal domain"/>
    <property type="match status" value="6"/>
</dbReference>
<dbReference type="PROSITE" id="PS51125">
    <property type="entry name" value="NHL"/>
    <property type="match status" value="3"/>
</dbReference>
<proteinExistence type="predicted"/>